<name>W6V019_ECHGR</name>
<dbReference type="Proteomes" id="UP000019149">
    <property type="component" value="Unassembled WGS sequence"/>
</dbReference>
<reference evidence="2 3" key="1">
    <citation type="journal article" date="2013" name="Nat. Genet.">
        <title>The genome of the hydatid tapeworm Echinococcus granulosus.</title>
        <authorList>
            <person name="Zheng H."/>
            <person name="Zhang W."/>
            <person name="Zhang L."/>
            <person name="Zhang Z."/>
            <person name="Li J."/>
            <person name="Lu G."/>
            <person name="Zhu Y."/>
            <person name="Wang Y."/>
            <person name="Huang Y."/>
            <person name="Liu J."/>
            <person name="Kang H."/>
            <person name="Chen J."/>
            <person name="Wang L."/>
            <person name="Chen A."/>
            <person name="Yu S."/>
            <person name="Gao Z."/>
            <person name="Jin L."/>
            <person name="Gu W."/>
            <person name="Wang Z."/>
            <person name="Zhao L."/>
            <person name="Shi B."/>
            <person name="Wen H."/>
            <person name="Lin R."/>
            <person name="Jones M.K."/>
            <person name="Brejova B."/>
            <person name="Vinar T."/>
            <person name="Zhao G."/>
            <person name="McManus D.P."/>
            <person name="Chen Z."/>
            <person name="Zhou Y."/>
            <person name="Wang S."/>
        </authorList>
    </citation>
    <scope>NUCLEOTIDE SEQUENCE [LARGE SCALE GENOMIC DNA]</scope>
</reference>
<dbReference type="GeneID" id="36336421"/>
<feature type="compositionally biased region" description="Basic and acidic residues" evidence="1">
    <location>
        <begin position="340"/>
        <end position="349"/>
    </location>
</feature>
<organism evidence="2 3">
    <name type="scientific">Echinococcus granulosus</name>
    <name type="common">Hydatid tapeworm</name>
    <dbReference type="NCBI Taxonomy" id="6210"/>
    <lineage>
        <taxon>Eukaryota</taxon>
        <taxon>Metazoa</taxon>
        <taxon>Spiralia</taxon>
        <taxon>Lophotrochozoa</taxon>
        <taxon>Platyhelminthes</taxon>
        <taxon>Cestoda</taxon>
        <taxon>Eucestoda</taxon>
        <taxon>Cyclophyllidea</taxon>
        <taxon>Taeniidae</taxon>
        <taxon>Echinococcus</taxon>
        <taxon>Echinococcus granulosus group</taxon>
    </lineage>
</organism>
<feature type="region of interest" description="Disordered" evidence="1">
    <location>
        <begin position="147"/>
        <end position="426"/>
    </location>
</feature>
<feature type="region of interest" description="Disordered" evidence="1">
    <location>
        <begin position="466"/>
        <end position="709"/>
    </location>
</feature>
<accession>W6V019</accession>
<dbReference type="OMA" id="DACEYQN"/>
<feature type="compositionally biased region" description="Polar residues" evidence="1">
    <location>
        <begin position="306"/>
        <end position="319"/>
    </location>
</feature>
<feature type="compositionally biased region" description="Basic residues" evidence="1">
    <location>
        <begin position="371"/>
        <end position="381"/>
    </location>
</feature>
<gene>
    <name evidence="2" type="ORF">EGR_00706</name>
</gene>
<dbReference type="OrthoDB" id="10478118at2759"/>
<keyword evidence="3" id="KW-1185">Reference proteome</keyword>
<proteinExistence type="predicted"/>
<feature type="compositionally biased region" description="Basic and acidic residues" evidence="1">
    <location>
        <begin position="173"/>
        <end position="187"/>
    </location>
</feature>
<feature type="compositionally biased region" description="Basic and acidic residues" evidence="1">
    <location>
        <begin position="220"/>
        <end position="238"/>
    </location>
</feature>
<dbReference type="RefSeq" id="XP_024355358.1">
    <property type="nucleotide sequence ID" value="XM_024489955.1"/>
</dbReference>
<comment type="caution">
    <text evidence="2">The sequence shown here is derived from an EMBL/GenBank/DDBJ whole genome shotgun (WGS) entry which is preliminary data.</text>
</comment>
<evidence type="ECO:0000313" key="3">
    <source>
        <dbReference type="Proteomes" id="UP000019149"/>
    </source>
</evidence>
<feature type="compositionally biased region" description="Polar residues" evidence="1">
    <location>
        <begin position="519"/>
        <end position="543"/>
    </location>
</feature>
<feature type="compositionally biased region" description="Basic and acidic residues" evidence="1">
    <location>
        <begin position="569"/>
        <end position="582"/>
    </location>
</feature>
<feature type="compositionally biased region" description="Acidic residues" evidence="1">
    <location>
        <begin position="672"/>
        <end position="681"/>
    </location>
</feature>
<dbReference type="EMBL" id="APAU02000003">
    <property type="protein sequence ID" value="EUB64162.1"/>
    <property type="molecule type" value="Genomic_DNA"/>
</dbReference>
<evidence type="ECO:0000256" key="1">
    <source>
        <dbReference type="SAM" id="MobiDB-lite"/>
    </source>
</evidence>
<feature type="compositionally biased region" description="Polar residues" evidence="1">
    <location>
        <begin position="466"/>
        <end position="485"/>
    </location>
</feature>
<sequence>MWTILYPQNHGGGSYCRSIVGLSKIWSRISTPTTANRNIIHGNMTTAGLHDSPVLKEGGDSTLPQLGFDRPKRRRTHQAHTVILLEGEKVSHQPVTSEDLFTRPQEISYSEDHLSCREEGEEDKRTVLPVRPTNGIALPVIPTGGVILKSRKNPAPEAENKAPGNQNGVPPTRPKEITKGPEERTSKSEIAPASDKPKPITPDRPSHYMRSISLGNAYGDGRKGNRQEHGNVSDERRSTGLLLYKEYQVTEFKKQPPDTSTEGPNNDKAFPSQKPSTPTETVKNGAHLHKEQRKDISSEKKERQEQSQCECSNLPNSSEDGFIGPNVSVAAPNCQNNKQTTEESKKESPSPRLGAESADKENKTNTSSKSTKLHLKSHSHKRESNGKRTSSKNRRSSPHLNSSTILADTNCSDTSMGGKASPKPESTAVNKAFGEYVMPVEQCEDNVAKRQSDACEYQNLPASTCARTMDSQPSVPQGPNNAQNGRDSEVLVSVGPSELPTAGGADAEEEDEKKKKKAQQNTGDNAAKSQSDAQSKPTASPRQQKAKPGGVASSQLSNSGLAAAEEEDREKNAQHNMRKDHQPQSTRYKKAEERTSRKSRWYQMSWFRRHRRPNLQASKSEGDLSQAVDGSNTKITSHHSLPDISSSQSRSSKTLWQRVRELFTREPMPTLDLDDSAEEEQQQQQQHQHQRQEKKPQNEPLLGQDERAGKRMMMEEMRAEKPSMWSGDHATGRGGTIPGDLDACVTTHRAKNYPSITKIAHRHI</sequence>
<dbReference type="AlphaFoldDB" id="W6V019"/>
<evidence type="ECO:0000313" key="2">
    <source>
        <dbReference type="EMBL" id="EUB64162.1"/>
    </source>
</evidence>
<feature type="compositionally biased region" description="Polar residues" evidence="1">
    <location>
        <begin position="273"/>
        <end position="282"/>
    </location>
</feature>
<feature type="compositionally biased region" description="Basic and acidic residues" evidence="1">
    <location>
        <begin position="288"/>
        <end position="305"/>
    </location>
</feature>
<dbReference type="KEGG" id="egl:EGR_00706"/>
<dbReference type="CTD" id="36336421"/>
<feature type="compositionally biased region" description="Polar residues" evidence="1">
    <location>
        <begin position="628"/>
        <end position="655"/>
    </location>
</feature>
<feature type="compositionally biased region" description="Polar residues" evidence="1">
    <location>
        <begin position="398"/>
        <end position="415"/>
    </location>
</feature>
<protein>
    <submittedName>
        <fullName evidence="2">Uncharacterized protein</fullName>
    </submittedName>
</protein>